<reference evidence="5 6" key="1">
    <citation type="submission" date="2019-11" db="EMBL/GenBank/DDBJ databases">
        <title>Novel species isolated from a subtropical stream in China.</title>
        <authorList>
            <person name="Lu H."/>
        </authorList>
    </citation>
    <scope>NUCLEOTIDE SEQUENCE [LARGE SCALE GENOMIC DNA]</scope>
    <source>
        <strain evidence="5 6">FT25W</strain>
    </source>
</reference>
<dbReference type="PANTHER" id="PTHR24421">
    <property type="entry name" value="NITRATE/NITRITE SENSOR PROTEIN NARX-RELATED"/>
    <property type="match status" value="1"/>
</dbReference>
<dbReference type="SUPFAM" id="SSF55874">
    <property type="entry name" value="ATPase domain of HSP90 chaperone/DNA topoisomerase II/histidine kinase"/>
    <property type="match status" value="1"/>
</dbReference>
<protein>
    <recommendedName>
        <fullName evidence="4">Histidine kinase/HSP90-like ATPase domain-containing protein</fullName>
    </recommendedName>
</protein>
<keyword evidence="3" id="KW-0902">Two-component regulatory system</keyword>
<keyword evidence="2" id="KW-0418">Kinase</keyword>
<dbReference type="InterPro" id="IPR003594">
    <property type="entry name" value="HATPase_dom"/>
</dbReference>
<dbReference type="PANTHER" id="PTHR24421:SF61">
    <property type="entry name" value="OXYGEN SENSOR HISTIDINE KINASE NREB"/>
    <property type="match status" value="1"/>
</dbReference>
<sequence>MRNRKVLITPAELSDLIFRERQTERNRIARILHDDFLQQCHMIVLALQSTSANLEAIADKAADAMALGRDLILELRQPNISASLQTRLDSLARTVCDPAGIRFHCTLSAALAAQRDGFADELFMCLAEAVRNAVRHAGASTISITEEWIATRVVISVADDGRGIPLHVLSSPHVGSHFGLHGMRERAADLGARFGVAADGGSGTTVSFCFGLPAWLARLHPARAARSKMQRYAQRKGLKL</sequence>
<accession>A0A6L5QN26</accession>
<dbReference type="AlphaFoldDB" id="A0A6L5QN26"/>
<dbReference type="RefSeq" id="WP_154369299.1">
    <property type="nucleotide sequence ID" value="NZ_WKJM01000030.1"/>
</dbReference>
<evidence type="ECO:0000259" key="4">
    <source>
        <dbReference type="SMART" id="SM00387"/>
    </source>
</evidence>
<keyword evidence="6" id="KW-1185">Reference proteome</keyword>
<dbReference type="Gene3D" id="1.20.5.1930">
    <property type="match status" value="1"/>
</dbReference>
<dbReference type="EMBL" id="WKJM01000030">
    <property type="protein sequence ID" value="MRX11216.1"/>
    <property type="molecule type" value="Genomic_DNA"/>
</dbReference>
<organism evidence="5 6">
    <name type="scientific">Duganella alba</name>
    <dbReference type="NCBI Taxonomy" id="2666081"/>
    <lineage>
        <taxon>Bacteria</taxon>
        <taxon>Pseudomonadati</taxon>
        <taxon>Pseudomonadota</taxon>
        <taxon>Betaproteobacteria</taxon>
        <taxon>Burkholderiales</taxon>
        <taxon>Oxalobacteraceae</taxon>
        <taxon>Telluria group</taxon>
        <taxon>Duganella</taxon>
    </lineage>
</organism>
<dbReference type="GO" id="GO:0000160">
    <property type="term" value="P:phosphorelay signal transduction system"/>
    <property type="evidence" value="ECO:0007669"/>
    <property type="project" value="UniProtKB-KW"/>
</dbReference>
<dbReference type="GO" id="GO:0016301">
    <property type="term" value="F:kinase activity"/>
    <property type="evidence" value="ECO:0007669"/>
    <property type="project" value="UniProtKB-KW"/>
</dbReference>
<dbReference type="Gene3D" id="3.30.565.10">
    <property type="entry name" value="Histidine kinase-like ATPase, C-terminal domain"/>
    <property type="match status" value="1"/>
</dbReference>
<dbReference type="SMART" id="SM00387">
    <property type="entry name" value="HATPase_c"/>
    <property type="match status" value="1"/>
</dbReference>
<dbReference type="InterPro" id="IPR036890">
    <property type="entry name" value="HATPase_C_sf"/>
</dbReference>
<keyword evidence="1" id="KW-0808">Transferase</keyword>
<evidence type="ECO:0000256" key="1">
    <source>
        <dbReference type="ARBA" id="ARBA00022679"/>
    </source>
</evidence>
<dbReference type="CDD" id="cd16917">
    <property type="entry name" value="HATPase_UhpB-NarQ-NarX-like"/>
    <property type="match status" value="1"/>
</dbReference>
<dbReference type="Proteomes" id="UP000481037">
    <property type="component" value="Unassembled WGS sequence"/>
</dbReference>
<feature type="domain" description="Histidine kinase/HSP90-like ATPase" evidence="4">
    <location>
        <begin position="117"/>
        <end position="214"/>
    </location>
</feature>
<comment type="caution">
    <text evidence="5">The sequence shown here is derived from an EMBL/GenBank/DDBJ whole genome shotgun (WGS) entry which is preliminary data.</text>
</comment>
<dbReference type="InterPro" id="IPR050482">
    <property type="entry name" value="Sensor_HK_TwoCompSys"/>
</dbReference>
<evidence type="ECO:0000313" key="5">
    <source>
        <dbReference type="EMBL" id="MRX11216.1"/>
    </source>
</evidence>
<name>A0A6L5QN26_9BURK</name>
<evidence type="ECO:0000313" key="6">
    <source>
        <dbReference type="Proteomes" id="UP000481037"/>
    </source>
</evidence>
<evidence type="ECO:0000256" key="3">
    <source>
        <dbReference type="ARBA" id="ARBA00023012"/>
    </source>
</evidence>
<evidence type="ECO:0000256" key="2">
    <source>
        <dbReference type="ARBA" id="ARBA00022777"/>
    </source>
</evidence>
<gene>
    <name evidence="5" type="ORF">GJ697_25655</name>
</gene>
<proteinExistence type="predicted"/>
<dbReference type="Pfam" id="PF02518">
    <property type="entry name" value="HATPase_c"/>
    <property type="match status" value="1"/>
</dbReference>